<name>A0A0R3PQP6_ANGCS</name>
<protein>
    <submittedName>
        <fullName evidence="2 4">Uncharacterized protein</fullName>
    </submittedName>
</protein>
<sequence length="88" mass="9620">MLAVGTDRTAGTRTATGNGKGERETESEDREAGNGEPRIKNEDWRWVIIVGQFQHFVVDRPVVGRSVGWGQGWSVGCSVAHRQGPATR</sequence>
<evidence type="ECO:0000313" key="2">
    <source>
        <dbReference type="EMBL" id="VDM59287.1"/>
    </source>
</evidence>
<evidence type="ECO:0000313" key="3">
    <source>
        <dbReference type="Proteomes" id="UP000267027"/>
    </source>
</evidence>
<evidence type="ECO:0000313" key="4">
    <source>
        <dbReference type="WBParaSite" id="ACOC_0000770101-mRNA-1"/>
    </source>
</evidence>
<accession>A0A0R3PQP6</accession>
<feature type="region of interest" description="Disordered" evidence="1">
    <location>
        <begin position="1"/>
        <end position="38"/>
    </location>
</feature>
<dbReference type="AlphaFoldDB" id="A0A0R3PQP6"/>
<feature type="compositionally biased region" description="Basic and acidic residues" evidence="1">
    <location>
        <begin position="20"/>
        <end position="38"/>
    </location>
</feature>
<proteinExistence type="predicted"/>
<reference evidence="2 3" key="2">
    <citation type="submission" date="2018-11" db="EMBL/GenBank/DDBJ databases">
        <authorList>
            <consortium name="Pathogen Informatics"/>
        </authorList>
    </citation>
    <scope>NUCLEOTIDE SEQUENCE [LARGE SCALE GENOMIC DNA]</scope>
    <source>
        <strain evidence="2 3">Costa Rica</strain>
    </source>
</reference>
<dbReference type="EMBL" id="UYYA01004067">
    <property type="protein sequence ID" value="VDM59287.1"/>
    <property type="molecule type" value="Genomic_DNA"/>
</dbReference>
<organism evidence="4">
    <name type="scientific">Angiostrongylus costaricensis</name>
    <name type="common">Nematode worm</name>
    <dbReference type="NCBI Taxonomy" id="334426"/>
    <lineage>
        <taxon>Eukaryota</taxon>
        <taxon>Metazoa</taxon>
        <taxon>Ecdysozoa</taxon>
        <taxon>Nematoda</taxon>
        <taxon>Chromadorea</taxon>
        <taxon>Rhabditida</taxon>
        <taxon>Rhabditina</taxon>
        <taxon>Rhabditomorpha</taxon>
        <taxon>Strongyloidea</taxon>
        <taxon>Metastrongylidae</taxon>
        <taxon>Angiostrongylus</taxon>
    </lineage>
</organism>
<keyword evidence="3" id="KW-1185">Reference proteome</keyword>
<feature type="compositionally biased region" description="Low complexity" evidence="1">
    <location>
        <begin position="1"/>
        <end position="17"/>
    </location>
</feature>
<evidence type="ECO:0000256" key="1">
    <source>
        <dbReference type="SAM" id="MobiDB-lite"/>
    </source>
</evidence>
<gene>
    <name evidence="2" type="ORF">ACOC_LOCUS7702</name>
</gene>
<dbReference type="WBParaSite" id="ACOC_0000770101-mRNA-1">
    <property type="protein sequence ID" value="ACOC_0000770101-mRNA-1"/>
    <property type="gene ID" value="ACOC_0000770101"/>
</dbReference>
<reference evidence="4" key="1">
    <citation type="submission" date="2017-02" db="UniProtKB">
        <authorList>
            <consortium name="WormBaseParasite"/>
        </authorList>
    </citation>
    <scope>IDENTIFICATION</scope>
</reference>
<dbReference type="Proteomes" id="UP000267027">
    <property type="component" value="Unassembled WGS sequence"/>
</dbReference>